<organism evidence="2 3">
    <name type="scientific">Henriciella pelagia</name>
    <dbReference type="NCBI Taxonomy" id="1977912"/>
    <lineage>
        <taxon>Bacteria</taxon>
        <taxon>Pseudomonadati</taxon>
        <taxon>Pseudomonadota</taxon>
        <taxon>Alphaproteobacteria</taxon>
        <taxon>Hyphomonadales</taxon>
        <taxon>Hyphomonadaceae</taxon>
        <taxon>Henriciella</taxon>
    </lineage>
</organism>
<evidence type="ECO:0000313" key="2">
    <source>
        <dbReference type="EMBL" id="GGB78072.1"/>
    </source>
</evidence>
<keyword evidence="1" id="KW-0472">Membrane</keyword>
<dbReference type="Proteomes" id="UP000628854">
    <property type="component" value="Unassembled WGS sequence"/>
</dbReference>
<evidence type="ECO:0000256" key="1">
    <source>
        <dbReference type="SAM" id="Phobius"/>
    </source>
</evidence>
<reference evidence="3" key="1">
    <citation type="journal article" date="2019" name="Int. J. Syst. Evol. Microbiol.">
        <title>The Global Catalogue of Microorganisms (GCM) 10K type strain sequencing project: providing services to taxonomists for standard genome sequencing and annotation.</title>
        <authorList>
            <consortium name="The Broad Institute Genomics Platform"/>
            <consortium name="The Broad Institute Genome Sequencing Center for Infectious Disease"/>
            <person name="Wu L."/>
            <person name="Ma J."/>
        </authorList>
    </citation>
    <scope>NUCLEOTIDE SEQUENCE [LARGE SCALE GENOMIC DNA]</scope>
    <source>
        <strain evidence="3">CGMCC 1.15928</strain>
    </source>
</reference>
<feature type="transmembrane region" description="Helical" evidence="1">
    <location>
        <begin position="116"/>
        <end position="139"/>
    </location>
</feature>
<sequence length="337" mass="36718">MLIFWCWLAAVISVVLAYIVAGPIWKREHSMFFGDSEKPLELSGAVGEVFIITAGALFVAAIDQVCEEVSPVSILTSYPLFCGGFFVIVLVGVYLYGVYKGMTGLPGEKKRLTATYMVYGVFSTILFAGICLLAALMIAEAVIDANKFSTEAALVLAQAEGLSGQAIAAKTSGLNMVFLDTQAVLKRLEGSMSPVFVFAAGLFAFNLVVRYTPLRRAFAKEAMFATYLTTFTALALVVVTGIWVYTGQYSNFIGDVLNAMAPMRPDFFAASPDYNSRYTDIWLRLVDDQALLGFLSRMSDQWGGVAALLGIFQWSAERFNKPEASTKMPSPRQEGTV</sequence>
<keyword evidence="1" id="KW-0812">Transmembrane</keyword>
<gene>
    <name evidence="2" type="ORF">GCM10011503_28570</name>
</gene>
<feature type="transmembrane region" description="Helical" evidence="1">
    <location>
        <begin position="224"/>
        <end position="245"/>
    </location>
</feature>
<keyword evidence="1" id="KW-1133">Transmembrane helix</keyword>
<keyword evidence="3" id="KW-1185">Reference proteome</keyword>
<evidence type="ECO:0000313" key="3">
    <source>
        <dbReference type="Proteomes" id="UP000628854"/>
    </source>
</evidence>
<dbReference type="EMBL" id="BMKF01000002">
    <property type="protein sequence ID" value="GGB78072.1"/>
    <property type="molecule type" value="Genomic_DNA"/>
</dbReference>
<accession>A0ABQ1JYJ1</accession>
<name>A0ABQ1JYJ1_9PROT</name>
<feature type="transmembrane region" description="Helical" evidence="1">
    <location>
        <begin position="74"/>
        <end position="96"/>
    </location>
</feature>
<protein>
    <submittedName>
        <fullName evidence="2">Uncharacterized protein</fullName>
    </submittedName>
</protein>
<feature type="transmembrane region" description="Helical" evidence="1">
    <location>
        <begin position="41"/>
        <end position="62"/>
    </location>
</feature>
<dbReference type="RefSeq" id="WP_084393211.1">
    <property type="nucleotide sequence ID" value="NZ_BMKF01000002.1"/>
</dbReference>
<proteinExistence type="predicted"/>
<comment type="caution">
    <text evidence="2">The sequence shown here is derived from an EMBL/GenBank/DDBJ whole genome shotgun (WGS) entry which is preliminary data.</text>
</comment>
<feature type="transmembrane region" description="Helical" evidence="1">
    <location>
        <begin position="195"/>
        <end position="212"/>
    </location>
</feature>